<protein>
    <recommendedName>
        <fullName evidence="1">DUF6440 domain-containing protein</fullName>
    </recommendedName>
</protein>
<evidence type="ECO:0000313" key="3">
    <source>
        <dbReference type="Proteomes" id="UP001549122"/>
    </source>
</evidence>
<feature type="domain" description="DUF6440" evidence="1">
    <location>
        <begin position="28"/>
        <end position="74"/>
    </location>
</feature>
<dbReference type="Proteomes" id="UP001549122">
    <property type="component" value="Unassembled WGS sequence"/>
</dbReference>
<dbReference type="RefSeq" id="WP_354365520.1">
    <property type="nucleotide sequence ID" value="NZ_JBEPLO010000015.1"/>
</dbReference>
<proteinExistence type="predicted"/>
<dbReference type="EMBL" id="JBEPLO010000015">
    <property type="protein sequence ID" value="MET3558373.1"/>
    <property type="molecule type" value="Genomic_DNA"/>
</dbReference>
<evidence type="ECO:0000259" key="1">
    <source>
        <dbReference type="Pfam" id="PF20037"/>
    </source>
</evidence>
<keyword evidence="3" id="KW-1185">Reference proteome</keyword>
<reference evidence="2 3" key="1">
    <citation type="submission" date="2024-06" db="EMBL/GenBank/DDBJ databases">
        <title>Genomic Encyclopedia of Type Strains, Phase IV (KMG-IV): sequencing the most valuable type-strain genomes for metagenomic binning, comparative biology and taxonomic classification.</title>
        <authorList>
            <person name="Goeker M."/>
        </authorList>
    </citation>
    <scope>NUCLEOTIDE SEQUENCE [LARGE SCALE GENOMIC DNA]</scope>
    <source>
        <strain evidence="2 3">DSM 28303</strain>
    </source>
</reference>
<gene>
    <name evidence="2" type="ORF">ABID29_001496</name>
</gene>
<accession>A0ABV2FIN6</accession>
<organism evidence="2 3">
    <name type="scientific">Streptococcus rupicaprae</name>
    <dbReference type="NCBI Taxonomy" id="759619"/>
    <lineage>
        <taxon>Bacteria</taxon>
        <taxon>Bacillati</taxon>
        <taxon>Bacillota</taxon>
        <taxon>Bacilli</taxon>
        <taxon>Lactobacillales</taxon>
        <taxon>Streptococcaceae</taxon>
        <taxon>Streptococcus</taxon>
    </lineage>
</organism>
<name>A0ABV2FIN6_9STRE</name>
<evidence type="ECO:0000313" key="2">
    <source>
        <dbReference type="EMBL" id="MET3558373.1"/>
    </source>
</evidence>
<dbReference type="Pfam" id="PF20037">
    <property type="entry name" value="DUF6440"/>
    <property type="match status" value="1"/>
</dbReference>
<sequence>MFFDEDKKEQKRVKQAAALEQQVYLQERFEVVYFVPEGMATAPYYIRDRETGVEYLHLNGAITPLLTPDGKPKVRQ</sequence>
<dbReference type="InterPro" id="IPR045515">
    <property type="entry name" value="DUF6440"/>
</dbReference>
<comment type="caution">
    <text evidence="2">The sequence shown here is derived from an EMBL/GenBank/DDBJ whole genome shotgun (WGS) entry which is preliminary data.</text>
</comment>